<reference evidence="1 2" key="1">
    <citation type="journal article" date="2022" name="New Phytol.">
        <title>Ecological generalism drives hyperdiversity of secondary metabolite gene clusters in xylarialean endophytes.</title>
        <authorList>
            <person name="Franco M.E.E."/>
            <person name="Wisecaver J.H."/>
            <person name="Arnold A.E."/>
            <person name="Ju Y.M."/>
            <person name="Slot J.C."/>
            <person name="Ahrendt S."/>
            <person name="Moore L.P."/>
            <person name="Eastman K.E."/>
            <person name="Scott K."/>
            <person name="Konkel Z."/>
            <person name="Mondo S.J."/>
            <person name="Kuo A."/>
            <person name="Hayes R.D."/>
            <person name="Haridas S."/>
            <person name="Andreopoulos B."/>
            <person name="Riley R."/>
            <person name="LaButti K."/>
            <person name="Pangilinan J."/>
            <person name="Lipzen A."/>
            <person name="Amirebrahimi M."/>
            <person name="Yan J."/>
            <person name="Adam C."/>
            <person name="Keymanesh K."/>
            <person name="Ng V."/>
            <person name="Louie K."/>
            <person name="Northen T."/>
            <person name="Drula E."/>
            <person name="Henrissat B."/>
            <person name="Hsieh H.M."/>
            <person name="Youens-Clark K."/>
            <person name="Lutzoni F."/>
            <person name="Miadlikowska J."/>
            <person name="Eastwood D.C."/>
            <person name="Hamelin R.C."/>
            <person name="Grigoriev I.V."/>
            <person name="U'Ren J.M."/>
        </authorList>
    </citation>
    <scope>NUCLEOTIDE SEQUENCE [LARGE SCALE GENOMIC DNA]</scope>
    <source>
        <strain evidence="1 2">CBS 119005</strain>
    </source>
</reference>
<gene>
    <name evidence="1" type="ORF">F4820DRAFT_462070</name>
</gene>
<keyword evidence="2" id="KW-1185">Reference proteome</keyword>
<sequence length="315" mass="35840">MASTTTGGAVPEIVKVAELPSAENIVFRDSSFFKRNGTELPSPKEIREEDIKVNGFRARSRRPPPIPFEELGLVVKYGSVITIAEAQCLWYFNRYMKDTVPTPELFGWYQDGGETFIYMELVDGDTLEDAWPSLSPEEQDIICGQLRTCVEAWRSLRQEAEPYYVGHIGRQGVGDSIFSDAGDAQAGPFKDSTQFHDFFARYSCRRHPDWNPRRDFPELAGLTDDRPVVFTHADLDRSNIIVAPREGGSPPRVAAIIDWHQSGWYPSGWEWLKAQWTCEPFWEGGRDTAWLSKIMTPVDHDYQVAWEFVTGTLGY</sequence>
<dbReference type="EMBL" id="MU393605">
    <property type="protein sequence ID" value="KAI4859960.1"/>
    <property type="molecule type" value="Genomic_DNA"/>
</dbReference>
<name>A0ACB9YKN5_9PEZI</name>
<organism evidence="1 2">
    <name type="scientific">Hypoxylon rubiginosum</name>
    <dbReference type="NCBI Taxonomy" id="110542"/>
    <lineage>
        <taxon>Eukaryota</taxon>
        <taxon>Fungi</taxon>
        <taxon>Dikarya</taxon>
        <taxon>Ascomycota</taxon>
        <taxon>Pezizomycotina</taxon>
        <taxon>Sordariomycetes</taxon>
        <taxon>Xylariomycetidae</taxon>
        <taxon>Xylariales</taxon>
        <taxon>Hypoxylaceae</taxon>
        <taxon>Hypoxylon</taxon>
    </lineage>
</organism>
<accession>A0ACB9YKN5</accession>
<proteinExistence type="predicted"/>
<evidence type="ECO:0000313" key="2">
    <source>
        <dbReference type="Proteomes" id="UP001497700"/>
    </source>
</evidence>
<protein>
    <submittedName>
        <fullName evidence="1">Uncharacterized protein</fullName>
    </submittedName>
</protein>
<dbReference type="Proteomes" id="UP001497700">
    <property type="component" value="Unassembled WGS sequence"/>
</dbReference>
<evidence type="ECO:0000313" key="1">
    <source>
        <dbReference type="EMBL" id="KAI4859960.1"/>
    </source>
</evidence>
<comment type="caution">
    <text evidence="1">The sequence shown here is derived from an EMBL/GenBank/DDBJ whole genome shotgun (WGS) entry which is preliminary data.</text>
</comment>